<dbReference type="GO" id="GO:0016114">
    <property type="term" value="P:terpenoid biosynthetic process"/>
    <property type="evidence" value="ECO:0007669"/>
    <property type="project" value="InterPro"/>
</dbReference>
<dbReference type="Pfam" id="PF03936">
    <property type="entry name" value="Terpene_synth_C"/>
    <property type="match status" value="1"/>
</dbReference>
<keyword evidence="2" id="KW-0460">Magnesium</keyword>
<dbReference type="PANTHER" id="PTHR31225">
    <property type="entry name" value="OS04G0344100 PROTEIN-RELATED"/>
    <property type="match status" value="1"/>
</dbReference>
<protein>
    <recommendedName>
        <fullName evidence="4">Terpene synthase metal-binding domain-containing protein</fullName>
    </recommendedName>
</protein>
<dbReference type="Gene3D" id="1.10.600.10">
    <property type="entry name" value="Farnesyl Diphosphate Synthase"/>
    <property type="match status" value="1"/>
</dbReference>
<sequence>MEDYLNISMRSSLLPVLFCVSYVKIKDVPREVFDWVTTFPEVTKASSRIGRIMNDFVSDEHEQKEKHVANVVQCYLRQYGCTNEVAHEKLKEMVEKLWRVFSQELLRLRNIPLSFIWIIINHARVCNLFYLNKDEYTNVGEDMKDYVNSVMVENVTSI</sequence>
<evidence type="ECO:0000256" key="3">
    <source>
        <dbReference type="ARBA" id="ARBA00023239"/>
    </source>
</evidence>
<dbReference type="Proteomes" id="UP000636800">
    <property type="component" value="Chromosome 1"/>
</dbReference>
<feature type="domain" description="Terpene synthase metal-binding" evidence="4">
    <location>
        <begin position="1"/>
        <end position="99"/>
    </location>
</feature>
<dbReference type="InterPro" id="IPR005630">
    <property type="entry name" value="Terpene_synthase_metal-bd"/>
</dbReference>
<evidence type="ECO:0000256" key="2">
    <source>
        <dbReference type="ARBA" id="ARBA00022842"/>
    </source>
</evidence>
<evidence type="ECO:0000313" key="6">
    <source>
        <dbReference type="Proteomes" id="UP000636800"/>
    </source>
</evidence>
<dbReference type="GO" id="GO:0000287">
    <property type="term" value="F:magnesium ion binding"/>
    <property type="evidence" value="ECO:0007669"/>
    <property type="project" value="InterPro"/>
</dbReference>
<dbReference type="SUPFAM" id="SSF48576">
    <property type="entry name" value="Terpenoid synthases"/>
    <property type="match status" value="1"/>
</dbReference>
<dbReference type="PANTHER" id="PTHR31225:SF93">
    <property type="entry name" value="ALPHA-HUMULENE_(-)-(E)-BETA-CARYOPHYLLENE SYNTHASE"/>
    <property type="match status" value="1"/>
</dbReference>
<evidence type="ECO:0000256" key="1">
    <source>
        <dbReference type="ARBA" id="ARBA00022723"/>
    </source>
</evidence>
<reference evidence="5 6" key="1">
    <citation type="journal article" date="2020" name="Nat. Food">
        <title>A phased Vanilla planifolia genome enables genetic improvement of flavour and production.</title>
        <authorList>
            <person name="Hasing T."/>
            <person name="Tang H."/>
            <person name="Brym M."/>
            <person name="Khazi F."/>
            <person name="Huang T."/>
            <person name="Chambers A.H."/>
        </authorList>
    </citation>
    <scope>NUCLEOTIDE SEQUENCE [LARGE SCALE GENOMIC DNA]</scope>
    <source>
        <tissue evidence="5">Leaf</tissue>
    </source>
</reference>
<dbReference type="GO" id="GO:0010333">
    <property type="term" value="F:terpene synthase activity"/>
    <property type="evidence" value="ECO:0007669"/>
    <property type="project" value="InterPro"/>
</dbReference>
<dbReference type="AlphaFoldDB" id="A0A835S378"/>
<evidence type="ECO:0000313" key="5">
    <source>
        <dbReference type="EMBL" id="KAG0499156.1"/>
    </source>
</evidence>
<evidence type="ECO:0000259" key="4">
    <source>
        <dbReference type="Pfam" id="PF03936"/>
    </source>
</evidence>
<dbReference type="InterPro" id="IPR050148">
    <property type="entry name" value="Terpene_synthase-like"/>
</dbReference>
<dbReference type="OrthoDB" id="10017101at2759"/>
<accession>A0A835S378</accession>
<proteinExistence type="predicted"/>
<comment type="caution">
    <text evidence="5">The sequence shown here is derived from an EMBL/GenBank/DDBJ whole genome shotgun (WGS) entry which is preliminary data.</text>
</comment>
<keyword evidence="1" id="KW-0479">Metal-binding</keyword>
<dbReference type="EMBL" id="JADCNL010000001">
    <property type="protein sequence ID" value="KAG0499156.1"/>
    <property type="molecule type" value="Genomic_DNA"/>
</dbReference>
<organism evidence="5 6">
    <name type="scientific">Vanilla planifolia</name>
    <name type="common">Vanilla</name>
    <dbReference type="NCBI Taxonomy" id="51239"/>
    <lineage>
        <taxon>Eukaryota</taxon>
        <taxon>Viridiplantae</taxon>
        <taxon>Streptophyta</taxon>
        <taxon>Embryophyta</taxon>
        <taxon>Tracheophyta</taxon>
        <taxon>Spermatophyta</taxon>
        <taxon>Magnoliopsida</taxon>
        <taxon>Liliopsida</taxon>
        <taxon>Asparagales</taxon>
        <taxon>Orchidaceae</taxon>
        <taxon>Vanilloideae</taxon>
        <taxon>Vanilleae</taxon>
        <taxon>Vanilla</taxon>
    </lineage>
</organism>
<keyword evidence="6" id="KW-1185">Reference proteome</keyword>
<keyword evidence="3" id="KW-0456">Lyase</keyword>
<dbReference type="InterPro" id="IPR008949">
    <property type="entry name" value="Isoprenoid_synthase_dom_sf"/>
</dbReference>
<gene>
    <name evidence="5" type="ORF">HPP92_003847</name>
</gene>
<name>A0A835S378_VANPL</name>